<dbReference type="Proteomes" id="UP000435648">
    <property type="component" value="Chromosome"/>
</dbReference>
<comment type="similarity">
    <text evidence="1">Belongs to the ABC transporter superfamily.</text>
</comment>
<proteinExistence type="inferred from homology"/>
<dbReference type="SMART" id="SM00382">
    <property type="entry name" value="AAA"/>
    <property type="match status" value="1"/>
</dbReference>
<organism evidence="8 9">
    <name type="scientific">Stappia indica</name>
    <dbReference type="NCBI Taxonomy" id="538381"/>
    <lineage>
        <taxon>Bacteria</taxon>
        <taxon>Pseudomonadati</taxon>
        <taxon>Pseudomonadota</taxon>
        <taxon>Alphaproteobacteria</taxon>
        <taxon>Hyphomicrobiales</taxon>
        <taxon>Stappiaceae</taxon>
        <taxon>Stappia</taxon>
    </lineage>
</organism>
<sequence>MRLDCESVAVRRGARETLRGVSFSCERPQLVGVIGPNGAGKSTLMRAMTGLQPHAGSIRWGGCELAAMPASERARLIAYMPQERTVHWPMDCIEVVLLGRLPHRGGFAAASAEDLRQAREAMERMDVIGFARRPFDTLSGGEQARVLIARMLAQAPHACIADEPVNGLDPAHQIALMQVLAGLVAEGRPVFVSLHDLTLASRWCDRLLLLDGGRLVADGTPGEVLDAERLAGVYGIRAEHIDIGGRASVVPSDLIARERPR</sequence>
<dbReference type="PROSITE" id="PS50893">
    <property type="entry name" value="ABC_TRANSPORTER_2"/>
    <property type="match status" value="1"/>
</dbReference>
<dbReference type="InterPro" id="IPR017871">
    <property type="entry name" value="ABC_transporter-like_CS"/>
</dbReference>
<reference evidence="8 9" key="1">
    <citation type="submission" date="2019-12" db="EMBL/GenBank/DDBJ databases">
        <title>The genome of Stappia indica PHM037.</title>
        <authorList>
            <person name="Kacar D."/>
            <person name="Galan B."/>
            <person name="Canedo L."/>
            <person name="Rodriguez P."/>
            <person name="de la Calle F."/>
            <person name="Garcia J.L."/>
        </authorList>
    </citation>
    <scope>NUCLEOTIDE SEQUENCE [LARGE SCALE GENOMIC DNA]</scope>
    <source>
        <strain evidence="8 9">PHM037</strain>
    </source>
</reference>
<evidence type="ECO:0000313" key="8">
    <source>
        <dbReference type="EMBL" id="QGZ37531.1"/>
    </source>
</evidence>
<evidence type="ECO:0000256" key="5">
    <source>
        <dbReference type="ARBA" id="ARBA00022967"/>
    </source>
</evidence>
<dbReference type="InterPro" id="IPR003439">
    <property type="entry name" value="ABC_transporter-like_ATP-bd"/>
</dbReference>
<dbReference type="OrthoDB" id="9805601at2"/>
<dbReference type="SUPFAM" id="SSF52540">
    <property type="entry name" value="P-loop containing nucleoside triphosphate hydrolases"/>
    <property type="match status" value="1"/>
</dbReference>
<dbReference type="GO" id="GO:0005524">
    <property type="term" value="F:ATP binding"/>
    <property type="evidence" value="ECO:0007669"/>
    <property type="project" value="UniProtKB-KW"/>
</dbReference>
<dbReference type="EMBL" id="CP046908">
    <property type="protein sequence ID" value="QGZ37531.1"/>
    <property type="molecule type" value="Genomic_DNA"/>
</dbReference>
<keyword evidence="3" id="KW-0547">Nucleotide-binding</keyword>
<feature type="domain" description="ABC transporter" evidence="7">
    <location>
        <begin position="3"/>
        <end position="237"/>
    </location>
</feature>
<dbReference type="GO" id="GO:0016887">
    <property type="term" value="F:ATP hydrolysis activity"/>
    <property type="evidence" value="ECO:0007669"/>
    <property type="project" value="InterPro"/>
</dbReference>
<evidence type="ECO:0000256" key="6">
    <source>
        <dbReference type="ARBA" id="ARBA00037066"/>
    </source>
</evidence>
<name>A0A857CFB2_9HYPH</name>
<dbReference type="InterPro" id="IPR003593">
    <property type="entry name" value="AAA+_ATPase"/>
</dbReference>
<evidence type="ECO:0000256" key="2">
    <source>
        <dbReference type="ARBA" id="ARBA00022448"/>
    </source>
</evidence>
<gene>
    <name evidence="8" type="ORF">GH266_19660</name>
</gene>
<dbReference type="InterPro" id="IPR027417">
    <property type="entry name" value="P-loop_NTPase"/>
</dbReference>
<evidence type="ECO:0000256" key="4">
    <source>
        <dbReference type="ARBA" id="ARBA00022840"/>
    </source>
</evidence>
<dbReference type="AlphaFoldDB" id="A0A857CFB2"/>
<evidence type="ECO:0000313" key="9">
    <source>
        <dbReference type="Proteomes" id="UP000435648"/>
    </source>
</evidence>
<dbReference type="KEGG" id="siw:GH266_19660"/>
<accession>A0A857CFB2</accession>
<dbReference type="Gene3D" id="3.40.50.300">
    <property type="entry name" value="P-loop containing nucleotide triphosphate hydrolases"/>
    <property type="match status" value="1"/>
</dbReference>
<keyword evidence="4 8" id="KW-0067">ATP-binding</keyword>
<comment type="function">
    <text evidence="6">Part of the ABC transporter complex HmuTUV involved in hemin import. Responsible for energy coupling to the transport system.</text>
</comment>
<evidence type="ECO:0000256" key="1">
    <source>
        <dbReference type="ARBA" id="ARBA00005417"/>
    </source>
</evidence>
<keyword evidence="5" id="KW-1278">Translocase</keyword>
<protein>
    <submittedName>
        <fullName evidence="8">ATP-binding cassette domain-containing protein</fullName>
    </submittedName>
</protein>
<evidence type="ECO:0000259" key="7">
    <source>
        <dbReference type="PROSITE" id="PS50893"/>
    </source>
</evidence>
<dbReference type="PANTHER" id="PTHR42794:SF1">
    <property type="entry name" value="HEMIN IMPORT ATP-BINDING PROTEIN HMUV"/>
    <property type="match status" value="1"/>
</dbReference>
<dbReference type="Pfam" id="PF00005">
    <property type="entry name" value="ABC_tran"/>
    <property type="match status" value="1"/>
</dbReference>
<keyword evidence="2" id="KW-0813">Transport</keyword>
<dbReference type="PANTHER" id="PTHR42794">
    <property type="entry name" value="HEMIN IMPORT ATP-BINDING PROTEIN HMUV"/>
    <property type="match status" value="1"/>
</dbReference>
<dbReference type="PROSITE" id="PS00211">
    <property type="entry name" value="ABC_TRANSPORTER_1"/>
    <property type="match status" value="1"/>
</dbReference>
<evidence type="ECO:0000256" key="3">
    <source>
        <dbReference type="ARBA" id="ARBA00022741"/>
    </source>
</evidence>